<keyword evidence="1" id="KW-1133">Transmembrane helix</keyword>
<gene>
    <name evidence="2" type="ORF">D7V64_03760</name>
</gene>
<name>A0A3A8G6J7_9GAMM</name>
<dbReference type="InterPro" id="IPR032092">
    <property type="entry name" value="PilW"/>
</dbReference>
<organism evidence="2 3">
    <name type="scientific">Acinetobacter cumulans</name>
    <dbReference type="NCBI Taxonomy" id="2136182"/>
    <lineage>
        <taxon>Bacteria</taxon>
        <taxon>Pseudomonadati</taxon>
        <taxon>Pseudomonadota</taxon>
        <taxon>Gammaproteobacteria</taxon>
        <taxon>Moraxellales</taxon>
        <taxon>Moraxellaceae</taxon>
        <taxon>Acinetobacter</taxon>
    </lineage>
</organism>
<feature type="transmembrane region" description="Helical" evidence="1">
    <location>
        <begin position="6"/>
        <end position="32"/>
    </location>
</feature>
<comment type="caution">
    <text evidence="2">The sequence shown here is derived from an EMBL/GenBank/DDBJ whole genome shotgun (WGS) entry which is preliminary data.</text>
</comment>
<accession>A0A3A8G6J7</accession>
<dbReference type="InterPro" id="IPR012902">
    <property type="entry name" value="N_methyl_site"/>
</dbReference>
<sequence>MKRHQVGFTLIELMLSLVIGLILVAAAALLFVTGQKSYMLQQGTADIQDNANFGLDYIVKDLRLANLDALSASLNDRSYIGGVVLTSAFDATTSARQTVAGVTTIFSNLDDKLIGATVAPNLLSRSAGQTVGTAPAWTGVSNVKSDGADLASDQLVIQYRPVQVGGFDCEGREITTTDQVIVQRYFLREDSNKDTGEPNKALALACDAGFYPISTNPTAITSYGDAGEIIMKRVDYFRVQLGVIDASGKFQYLSINDYLAKTAGFTGVGPRIVSVQLGILARSNAPVGDDQMIKDDQVFQVLDKAVTVKSSTSKNKYVRQVVSQSVALRNALGGRGS</sequence>
<keyword evidence="1" id="KW-0472">Membrane</keyword>
<dbReference type="Pfam" id="PF07963">
    <property type="entry name" value="N_methyl"/>
    <property type="match status" value="1"/>
</dbReference>
<protein>
    <submittedName>
        <fullName evidence="2">Prepilin-type N-terminal cleavage/methylation domain-containing protein</fullName>
    </submittedName>
</protein>
<proteinExistence type="predicted"/>
<dbReference type="AlphaFoldDB" id="A0A3A8G6J7"/>
<dbReference type="GO" id="GO:0043683">
    <property type="term" value="P:type IV pilus assembly"/>
    <property type="evidence" value="ECO:0007669"/>
    <property type="project" value="InterPro"/>
</dbReference>
<dbReference type="Proteomes" id="UP000281084">
    <property type="component" value="Unassembled WGS sequence"/>
</dbReference>
<keyword evidence="1" id="KW-0812">Transmembrane</keyword>
<evidence type="ECO:0000256" key="1">
    <source>
        <dbReference type="SAM" id="Phobius"/>
    </source>
</evidence>
<dbReference type="RefSeq" id="WP_120366887.1">
    <property type="nucleotide sequence ID" value="NZ_RAXZ01000003.1"/>
</dbReference>
<dbReference type="EMBL" id="RAXZ01000003">
    <property type="protein sequence ID" value="RKG54702.1"/>
    <property type="molecule type" value="Genomic_DNA"/>
</dbReference>
<dbReference type="Pfam" id="PF16074">
    <property type="entry name" value="PilW"/>
    <property type="match status" value="1"/>
</dbReference>
<reference evidence="2 3" key="1">
    <citation type="submission" date="2018-09" db="EMBL/GenBank/DDBJ databases">
        <title>The draft genome of Acinetobacter spp. strains.</title>
        <authorList>
            <person name="Qin J."/>
            <person name="Feng Y."/>
            <person name="Zong Z."/>
        </authorList>
    </citation>
    <scope>NUCLEOTIDE SEQUENCE [LARGE SCALE GENOMIC DNA]</scope>
    <source>
        <strain evidence="2 3">WCHAc060002</strain>
    </source>
</reference>
<evidence type="ECO:0000313" key="2">
    <source>
        <dbReference type="EMBL" id="RKG54702.1"/>
    </source>
</evidence>
<dbReference type="NCBIfam" id="TIGR02532">
    <property type="entry name" value="IV_pilin_GFxxxE"/>
    <property type="match status" value="1"/>
</dbReference>
<evidence type="ECO:0000313" key="3">
    <source>
        <dbReference type="Proteomes" id="UP000281084"/>
    </source>
</evidence>